<dbReference type="InterPro" id="IPR015424">
    <property type="entry name" value="PyrdxlP-dep_Trfase"/>
</dbReference>
<dbReference type="InterPro" id="IPR050478">
    <property type="entry name" value="Ethylene_sulfur-biosynth"/>
</dbReference>
<dbReference type="InterPro" id="IPR015421">
    <property type="entry name" value="PyrdxlP-dep_Trfase_major"/>
</dbReference>
<proteinExistence type="predicted"/>
<dbReference type="STRING" id="133383.A0A1R0H1I0"/>
<evidence type="ECO:0000259" key="2">
    <source>
        <dbReference type="Pfam" id="PF00155"/>
    </source>
</evidence>
<gene>
    <name evidence="3" type="ORF">AYI68_g2871</name>
</gene>
<dbReference type="OrthoDB" id="7042322at2759"/>
<evidence type="ECO:0000256" key="1">
    <source>
        <dbReference type="ARBA" id="ARBA00022898"/>
    </source>
</evidence>
<sequence>MFKEDLFSKSARKNLETDLSTAHAIVEATNNVYHKIDNPDGVLNLGVAVNKLQEDLVLQKDLDYGDPIGSSELRDNISKVINRHFNPYKDISLDDIVVVNGITSGLDKIASVLCDPGDAILIPTPCYSSFELDFYLQAKANVQFVPIPLHDFNSANQVSYYEKKLKELTQLNIKVKLIVICNPNNPLGVCYPKPALQEILKFADQNNIFVLFDEIYALSVYRNLPCSDPLLDYSQNNDLVSDVLVPFESVLSWCDLDSFIDPNLVIVAHGLSKDFCLNGFRVGWIICPWNKSFLTSISTIGEFSYIAGIADSIVCKFLADSTFLDSFITTMQTNLLTSFEKTTSYLTSKNVPFVPGMAGSFLWINIKHQLLIWKNNNLNPNESPVLDTNQLTFDDELAMWSDILQNGRIYITSGASFHSMEPGWARIIFAIPWETLKVGLDRLFDFMAKSHSSKSL</sequence>
<protein>
    <submittedName>
        <fullName evidence="3">Putative inactive 1-aminocyclopropane-1-carboxylate synthase-like protein 2</fullName>
    </submittedName>
</protein>
<dbReference type="GO" id="GO:0030170">
    <property type="term" value="F:pyridoxal phosphate binding"/>
    <property type="evidence" value="ECO:0007669"/>
    <property type="project" value="InterPro"/>
</dbReference>
<dbReference type="PANTHER" id="PTHR43795">
    <property type="entry name" value="BIFUNCTIONAL ASPARTATE AMINOTRANSFERASE AND GLUTAMATE/ASPARTATE-PREPHENATE AMINOTRANSFERASE-RELATED"/>
    <property type="match status" value="1"/>
</dbReference>
<name>A0A1R0H1I0_9FUNG</name>
<comment type="caution">
    <text evidence="3">The sequence shown here is derived from an EMBL/GenBank/DDBJ whole genome shotgun (WGS) entry which is preliminary data.</text>
</comment>
<evidence type="ECO:0000313" key="4">
    <source>
        <dbReference type="Proteomes" id="UP000187455"/>
    </source>
</evidence>
<reference evidence="3 4" key="1">
    <citation type="journal article" date="2016" name="Mol. Biol. Evol.">
        <title>Genome-Wide Survey of Gut Fungi (Harpellales) Reveals the First Horizontally Transferred Ubiquitin Gene from a Mosquito Host.</title>
        <authorList>
            <person name="Wang Y."/>
            <person name="White M.M."/>
            <person name="Kvist S."/>
            <person name="Moncalvo J.M."/>
        </authorList>
    </citation>
    <scope>NUCLEOTIDE SEQUENCE [LARGE SCALE GENOMIC DNA]</scope>
    <source>
        <strain evidence="3 4">ALG-7-W6</strain>
    </source>
</reference>
<feature type="domain" description="Aminotransferase class I/classII large" evidence="2">
    <location>
        <begin position="52"/>
        <end position="443"/>
    </location>
</feature>
<dbReference type="AlphaFoldDB" id="A0A1R0H1I0"/>
<dbReference type="Gene3D" id="3.40.640.10">
    <property type="entry name" value="Type I PLP-dependent aspartate aminotransferase-like (Major domain)"/>
    <property type="match status" value="1"/>
</dbReference>
<dbReference type="GO" id="GO:0008483">
    <property type="term" value="F:transaminase activity"/>
    <property type="evidence" value="ECO:0007669"/>
    <property type="project" value="TreeGrafter"/>
</dbReference>
<evidence type="ECO:0000313" key="3">
    <source>
        <dbReference type="EMBL" id="OLY82993.1"/>
    </source>
</evidence>
<dbReference type="Proteomes" id="UP000187455">
    <property type="component" value="Unassembled WGS sequence"/>
</dbReference>
<keyword evidence="4" id="KW-1185">Reference proteome</keyword>
<dbReference type="PRINTS" id="PR00753">
    <property type="entry name" value="ACCSYNTHASE"/>
</dbReference>
<dbReference type="SUPFAM" id="SSF53383">
    <property type="entry name" value="PLP-dependent transferases"/>
    <property type="match status" value="1"/>
</dbReference>
<dbReference type="CDD" id="cd00609">
    <property type="entry name" value="AAT_like"/>
    <property type="match status" value="1"/>
</dbReference>
<organism evidence="3 4">
    <name type="scientific">Smittium mucronatum</name>
    <dbReference type="NCBI Taxonomy" id="133383"/>
    <lineage>
        <taxon>Eukaryota</taxon>
        <taxon>Fungi</taxon>
        <taxon>Fungi incertae sedis</taxon>
        <taxon>Zoopagomycota</taxon>
        <taxon>Kickxellomycotina</taxon>
        <taxon>Harpellomycetes</taxon>
        <taxon>Harpellales</taxon>
        <taxon>Legeriomycetaceae</taxon>
        <taxon>Smittium</taxon>
    </lineage>
</organism>
<dbReference type="GO" id="GO:0006520">
    <property type="term" value="P:amino acid metabolic process"/>
    <property type="evidence" value="ECO:0007669"/>
    <property type="project" value="TreeGrafter"/>
</dbReference>
<dbReference type="InterPro" id="IPR004839">
    <property type="entry name" value="Aminotransferase_I/II_large"/>
</dbReference>
<dbReference type="EMBL" id="LSSL01001130">
    <property type="protein sequence ID" value="OLY82993.1"/>
    <property type="molecule type" value="Genomic_DNA"/>
</dbReference>
<dbReference type="Pfam" id="PF00155">
    <property type="entry name" value="Aminotran_1_2"/>
    <property type="match status" value="1"/>
</dbReference>
<dbReference type="InterPro" id="IPR015422">
    <property type="entry name" value="PyrdxlP-dep_Trfase_small"/>
</dbReference>
<dbReference type="Gene3D" id="3.90.1150.10">
    <property type="entry name" value="Aspartate Aminotransferase, domain 1"/>
    <property type="match status" value="1"/>
</dbReference>
<accession>A0A1R0H1I0</accession>
<keyword evidence="1" id="KW-0663">Pyridoxal phosphate</keyword>
<dbReference type="PANTHER" id="PTHR43795:SF39">
    <property type="entry name" value="AMINOTRANSFERASE CLASS I_CLASSII DOMAIN-CONTAINING PROTEIN"/>
    <property type="match status" value="1"/>
</dbReference>